<protein>
    <recommendedName>
        <fullName evidence="2">Polysaccharide biosynthesis protein CapD-like domain-containing protein</fullName>
    </recommendedName>
</protein>
<organism evidence="3 4">
    <name type="scientific">Amycolatopsis pithecellobii</name>
    <dbReference type="NCBI Taxonomy" id="664692"/>
    <lineage>
        <taxon>Bacteria</taxon>
        <taxon>Bacillati</taxon>
        <taxon>Actinomycetota</taxon>
        <taxon>Actinomycetes</taxon>
        <taxon>Pseudonocardiales</taxon>
        <taxon>Pseudonocardiaceae</taxon>
        <taxon>Amycolatopsis</taxon>
    </lineage>
</organism>
<dbReference type="Gene3D" id="3.40.50.720">
    <property type="entry name" value="NAD(P)-binding Rossmann-like Domain"/>
    <property type="match status" value="1"/>
</dbReference>
<sequence length="68" mass="7618">MRRQPLPARRTLPTVRAPSSTHPAPGIRDVARVNQLFATLRPELVFHAAAHKHLPLLERHPCEGVKSN</sequence>
<feature type="non-terminal residue" evidence="3">
    <location>
        <position position="68"/>
    </location>
</feature>
<accession>A0A6N7YIX9</accession>
<evidence type="ECO:0000256" key="1">
    <source>
        <dbReference type="SAM" id="MobiDB-lite"/>
    </source>
</evidence>
<proteinExistence type="predicted"/>
<feature type="region of interest" description="Disordered" evidence="1">
    <location>
        <begin position="1"/>
        <end position="26"/>
    </location>
</feature>
<evidence type="ECO:0000313" key="3">
    <source>
        <dbReference type="EMBL" id="MTD52875.1"/>
    </source>
</evidence>
<dbReference type="InterPro" id="IPR003869">
    <property type="entry name" value="Polysac_CapD-like"/>
</dbReference>
<dbReference type="PANTHER" id="PTHR43318">
    <property type="entry name" value="UDP-N-ACETYLGLUCOSAMINE 4,6-DEHYDRATASE"/>
    <property type="match status" value="1"/>
</dbReference>
<name>A0A6N7YIX9_9PSEU</name>
<dbReference type="EMBL" id="WMBA01000002">
    <property type="protein sequence ID" value="MTD52875.1"/>
    <property type="molecule type" value="Genomic_DNA"/>
</dbReference>
<keyword evidence="4" id="KW-1185">Reference proteome</keyword>
<dbReference type="Proteomes" id="UP000440096">
    <property type="component" value="Unassembled WGS sequence"/>
</dbReference>
<evidence type="ECO:0000313" key="4">
    <source>
        <dbReference type="Proteomes" id="UP000440096"/>
    </source>
</evidence>
<dbReference type="PANTHER" id="PTHR43318:SF1">
    <property type="entry name" value="POLYSACCHARIDE BIOSYNTHESIS PROTEIN EPSC-RELATED"/>
    <property type="match status" value="1"/>
</dbReference>
<dbReference type="Pfam" id="PF02719">
    <property type="entry name" value="Polysacc_synt_2"/>
    <property type="match status" value="1"/>
</dbReference>
<feature type="domain" description="Polysaccharide biosynthesis protein CapD-like" evidence="2">
    <location>
        <begin position="27"/>
        <end position="68"/>
    </location>
</feature>
<dbReference type="InterPro" id="IPR051203">
    <property type="entry name" value="Polysaccharide_Synthase-Rel"/>
</dbReference>
<dbReference type="AlphaFoldDB" id="A0A6N7YIX9"/>
<gene>
    <name evidence="3" type="ORF">GKO32_02640</name>
</gene>
<comment type="caution">
    <text evidence="3">The sequence shown here is derived from an EMBL/GenBank/DDBJ whole genome shotgun (WGS) entry which is preliminary data.</text>
</comment>
<reference evidence="3 4" key="1">
    <citation type="submission" date="2019-11" db="EMBL/GenBank/DDBJ databases">
        <title>Draft genome of Amycolatopsis RM579.</title>
        <authorList>
            <person name="Duangmal K."/>
            <person name="Mingma R."/>
        </authorList>
    </citation>
    <scope>NUCLEOTIDE SEQUENCE [LARGE SCALE GENOMIC DNA]</scope>
    <source>
        <strain evidence="3 4">RM579</strain>
    </source>
</reference>
<evidence type="ECO:0000259" key="2">
    <source>
        <dbReference type="Pfam" id="PF02719"/>
    </source>
</evidence>